<keyword evidence="2" id="KW-1133">Transmembrane helix</keyword>
<evidence type="ECO:0000313" key="5">
    <source>
        <dbReference type="Proteomes" id="UP000321562"/>
    </source>
</evidence>
<dbReference type="OrthoDB" id="7691500at2"/>
<dbReference type="InterPro" id="IPR012422">
    <property type="entry name" value="Cyt_c_oxidase_su4_bac-aa3"/>
</dbReference>
<keyword evidence="5" id="KW-1185">Reference proteome</keyword>
<name>A0A5C6S1I5_9RHOB</name>
<evidence type="ECO:0000256" key="1">
    <source>
        <dbReference type="SAM" id="MobiDB-lite"/>
    </source>
</evidence>
<keyword evidence="2" id="KW-0812">Transmembrane</keyword>
<evidence type="ECO:0000259" key="3">
    <source>
        <dbReference type="Pfam" id="PF07835"/>
    </source>
</evidence>
<sequence>MAEQKTTDHPHVATEHAHATGEHVHGSMDVRDHEKTFAGFVRLATWVCILSGAVLIFMALTNS</sequence>
<reference evidence="4 5" key="1">
    <citation type="submission" date="2019-08" db="EMBL/GenBank/DDBJ databases">
        <authorList>
            <person name="Ye J."/>
        </authorList>
    </citation>
    <scope>NUCLEOTIDE SEQUENCE [LARGE SCALE GENOMIC DNA]</scope>
    <source>
        <strain evidence="4 5">TK008</strain>
    </source>
</reference>
<keyword evidence="2" id="KW-0472">Membrane</keyword>
<accession>A0A5C6S1I5</accession>
<feature type="region of interest" description="Disordered" evidence="1">
    <location>
        <begin position="1"/>
        <end position="26"/>
    </location>
</feature>
<dbReference type="EMBL" id="VOPL01000005">
    <property type="protein sequence ID" value="TXB68095.1"/>
    <property type="molecule type" value="Genomic_DNA"/>
</dbReference>
<dbReference type="RefSeq" id="WP_147099196.1">
    <property type="nucleotide sequence ID" value="NZ_JBHUFH010000003.1"/>
</dbReference>
<organism evidence="4 5">
    <name type="scientific">Paracoccus aurantiacus</name>
    <dbReference type="NCBI Taxonomy" id="2599412"/>
    <lineage>
        <taxon>Bacteria</taxon>
        <taxon>Pseudomonadati</taxon>
        <taxon>Pseudomonadota</taxon>
        <taxon>Alphaproteobacteria</taxon>
        <taxon>Rhodobacterales</taxon>
        <taxon>Paracoccaceae</taxon>
        <taxon>Paracoccus</taxon>
    </lineage>
</organism>
<dbReference type="Gene3D" id="1.20.5.160">
    <property type="entry name" value="Bacterial aa3 type cytochrome c oxidase subunit IV"/>
    <property type="match status" value="1"/>
</dbReference>
<dbReference type="Proteomes" id="UP000321562">
    <property type="component" value="Unassembled WGS sequence"/>
</dbReference>
<comment type="caution">
    <text evidence="4">The sequence shown here is derived from an EMBL/GenBank/DDBJ whole genome shotgun (WGS) entry which is preliminary data.</text>
</comment>
<protein>
    <submittedName>
        <fullName evidence="4">Aa3-type cytochrome c oxidase subunit IV</fullName>
    </submittedName>
</protein>
<dbReference type="AlphaFoldDB" id="A0A5C6S1I5"/>
<feature type="transmembrane region" description="Helical" evidence="2">
    <location>
        <begin position="37"/>
        <end position="60"/>
    </location>
</feature>
<proteinExistence type="predicted"/>
<evidence type="ECO:0000256" key="2">
    <source>
        <dbReference type="SAM" id="Phobius"/>
    </source>
</evidence>
<gene>
    <name evidence="4" type="ORF">FQV27_12990</name>
</gene>
<evidence type="ECO:0000313" key="4">
    <source>
        <dbReference type="EMBL" id="TXB68095.1"/>
    </source>
</evidence>
<feature type="domain" description="Cytochrome c oxidase subunit IV bacterial aa3 type" evidence="3">
    <location>
        <begin position="23"/>
        <end position="62"/>
    </location>
</feature>
<dbReference type="InterPro" id="IPR036596">
    <property type="entry name" value="Cyt-C_aa3_sf"/>
</dbReference>
<dbReference type="Pfam" id="PF07835">
    <property type="entry name" value="COX4_pro_2"/>
    <property type="match status" value="1"/>
</dbReference>
<dbReference type="SUPFAM" id="SSF81469">
    <property type="entry name" value="Bacterial aa3 type cytochrome c oxidase subunit IV"/>
    <property type="match status" value="1"/>
</dbReference>